<feature type="transmembrane region" description="Helical" evidence="3">
    <location>
        <begin position="6"/>
        <end position="27"/>
    </location>
</feature>
<keyword evidence="3" id="KW-0472">Membrane</keyword>
<feature type="transmembrane region" description="Helical" evidence="3">
    <location>
        <begin position="584"/>
        <end position="601"/>
    </location>
</feature>
<sequence>MEVLFIVFTVGLALFIPVGSILGLLAFRQRGAQSRRIEGLEREIAALRGEIASLRYRTGRQEADPYTSELPQPEPRPEPLEITPYPSVEMESPAQARAQEDAQWLSEEPDEPVRAGRILTALRENWMVWLGGLSVGLAGIFMVSHSISAGLIGPTQQFLLALTSGLALHGAAEFLRRRQKGADEVFAALAGGGSITLYAALLAGVHHYGLISSMTGLVGLGIVSLGTMVMALVHGPLLAIMGLSGAYLVPMLIGGEDGSVTFVLSYSFLVTLSSLLLMRYVFREWLWYATLAGALLWWLLTSSAVPVEVSTAGYLAGLFLAFAILPGKVQQDAWRLRQALLPLLALWAISVAGQPADAPFFWAWLLILPVAALIPQSRGTLWFLPWGAVLATAIGWLIYMSRTSANTVFLVQFSAGQRAAFVTYLVSATILTVAPALWQWVRHPDQRRWPSLMLLSPLVWLILGWLLLHGYERTLVWATGTLILGGLYGILAWQMERLEQYRIGVVWAVLAAHISYSLAAVMTFSEASLTLALSIQFITLTWLARRFQMPELYILLKLALALVVARLTFNPWLQGYDASVHWSLWTYVGATVAAAIASWIADKQHGIRPWLEAATLHLLVLFLGTELRYWLYDGDIFAREYSLTEATINMLLWGALSLTYLYRARASESLAWLYRLFSRILLGLSCLSYLTLVTVHNPWLGGSAISATPVSNMLLPAYGGPVLLALVVSRLPDFGPQSVARWFAAGSFLLFTALEIRQLWRGSDIALVSGASEGELYTYSVVGMLYAIAAILFSGVNHSVRLYKAGMALLGLVIAKIFLIDMAGLQGFWRVAAFMGLGLALLGLAWLYRRTPRAREPDMN</sequence>
<dbReference type="RefSeq" id="WP_113862449.1">
    <property type="nucleotide sequence ID" value="NZ_QNRO01000007.1"/>
</dbReference>
<keyword evidence="1" id="KW-0175">Coiled coil</keyword>
<feature type="transmembrane region" description="Helical" evidence="3">
    <location>
        <begin position="613"/>
        <end position="631"/>
    </location>
</feature>
<accession>A0A366GV17</accession>
<feature type="transmembrane region" description="Helical" evidence="3">
    <location>
        <begin position="505"/>
        <end position="522"/>
    </location>
</feature>
<feature type="transmembrane region" description="Helical" evidence="3">
    <location>
        <begin position="285"/>
        <end position="305"/>
    </location>
</feature>
<feature type="transmembrane region" description="Helical" evidence="3">
    <location>
        <begin position="187"/>
        <end position="205"/>
    </location>
</feature>
<feature type="transmembrane region" description="Helical" evidence="3">
    <location>
        <begin position="676"/>
        <end position="695"/>
    </location>
</feature>
<feature type="transmembrane region" description="Helical" evidence="3">
    <location>
        <begin position="419"/>
        <end position="438"/>
    </location>
</feature>
<dbReference type="AlphaFoldDB" id="A0A366GV17"/>
<evidence type="ECO:0000313" key="5">
    <source>
        <dbReference type="Proteomes" id="UP000252995"/>
    </source>
</evidence>
<comment type="caution">
    <text evidence="4">The sequence shown here is derived from an EMBL/GenBank/DDBJ whole genome shotgun (WGS) entry which is preliminary data.</text>
</comment>
<dbReference type="PANTHER" id="PTHR38434">
    <property type="entry name" value="BLL2549 PROTEIN"/>
    <property type="match status" value="1"/>
</dbReference>
<gene>
    <name evidence="4" type="ORF">DET50_107102</name>
</gene>
<feature type="transmembrane region" description="Helical" evidence="3">
    <location>
        <begin position="126"/>
        <end position="152"/>
    </location>
</feature>
<feature type="transmembrane region" description="Helical" evidence="3">
    <location>
        <begin position="776"/>
        <end position="795"/>
    </location>
</feature>
<reference evidence="4 5" key="1">
    <citation type="submission" date="2018-06" db="EMBL/GenBank/DDBJ databases">
        <title>Freshwater and sediment microbial communities from various areas in North America, analyzing microbe dynamics in response to fracking.</title>
        <authorList>
            <person name="Lamendella R."/>
        </authorList>
    </citation>
    <scope>NUCLEOTIDE SEQUENCE [LARGE SCALE GENOMIC DNA]</scope>
    <source>
        <strain evidence="4 5">114J</strain>
    </source>
</reference>
<proteinExistence type="predicted"/>
<dbReference type="Proteomes" id="UP000252995">
    <property type="component" value="Unassembled WGS sequence"/>
</dbReference>
<dbReference type="STRING" id="379482.SAMN04487961_1689"/>
<evidence type="ECO:0000256" key="1">
    <source>
        <dbReference type="SAM" id="Coils"/>
    </source>
</evidence>
<dbReference type="EMBL" id="QNRO01000007">
    <property type="protein sequence ID" value="RBP30687.1"/>
    <property type="molecule type" value="Genomic_DNA"/>
</dbReference>
<feature type="transmembrane region" description="Helical" evidence="3">
    <location>
        <begin position="211"/>
        <end position="230"/>
    </location>
</feature>
<keyword evidence="3" id="KW-0812">Transmembrane</keyword>
<feature type="transmembrane region" description="Helical" evidence="3">
    <location>
        <begin position="802"/>
        <end position="822"/>
    </location>
</feature>
<evidence type="ECO:0000256" key="3">
    <source>
        <dbReference type="SAM" id="Phobius"/>
    </source>
</evidence>
<feature type="coiled-coil region" evidence="1">
    <location>
        <begin position="30"/>
        <end position="57"/>
    </location>
</feature>
<evidence type="ECO:0000256" key="2">
    <source>
        <dbReference type="SAM" id="MobiDB-lite"/>
    </source>
</evidence>
<dbReference type="Pfam" id="PF10101">
    <property type="entry name" value="DUF2339"/>
    <property type="match status" value="1"/>
</dbReference>
<protein>
    <submittedName>
        <fullName evidence="4">Putative membrane protein</fullName>
    </submittedName>
</protein>
<organism evidence="4 5">
    <name type="scientific">Marinobacter pelagius</name>
    <dbReference type="NCBI Taxonomy" id="379482"/>
    <lineage>
        <taxon>Bacteria</taxon>
        <taxon>Pseudomonadati</taxon>
        <taxon>Pseudomonadota</taxon>
        <taxon>Gammaproteobacteria</taxon>
        <taxon>Pseudomonadales</taxon>
        <taxon>Marinobacteraceae</taxon>
        <taxon>Marinobacter</taxon>
    </lineage>
</organism>
<dbReference type="PANTHER" id="PTHR38434:SF1">
    <property type="entry name" value="BLL2549 PROTEIN"/>
    <property type="match status" value="1"/>
</dbReference>
<feature type="transmembrane region" description="Helical" evidence="3">
    <location>
        <begin position="739"/>
        <end position="756"/>
    </location>
</feature>
<dbReference type="OrthoDB" id="5422830at2"/>
<feature type="transmembrane region" description="Helical" evidence="3">
    <location>
        <begin position="381"/>
        <end position="399"/>
    </location>
</feature>
<keyword evidence="3" id="KW-1133">Transmembrane helix</keyword>
<feature type="transmembrane region" description="Helical" evidence="3">
    <location>
        <begin position="259"/>
        <end position="278"/>
    </location>
</feature>
<dbReference type="InterPro" id="IPR014600">
    <property type="entry name" value="UCP035905_mem"/>
</dbReference>
<feature type="transmembrane region" description="Helical" evidence="3">
    <location>
        <begin position="828"/>
        <end position="848"/>
    </location>
</feature>
<feature type="transmembrane region" description="Helical" evidence="3">
    <location>
        <begin position="715"/>
        <end position="732"/>
    </location>
</feature>
<feature type="transmembrane region" description="Helical" evidence="3">
    <location>
        <begin position="311"/>
        <end position="327"/>
    </location>
</feature>
<feature type="transmembrane region" description="Helical" evidence="3">
    <location>
        <begin position="646"/>
        <end position="664"/>
    </location>
</feature>
<dbReference type="InterPro" id="IPR019286">
    <property type="entry name" value="DUF2339_TM"/>
</dbReference>
<feature type="transmembrane region" description="Helical" evidence="3">
    <location>
        <begin position="450"/>
        <end position="468"/>
    </location>
</feature>
<feature type="region of interest" description="Disordered" evidence="2">
    <location>
        <begin position="61"/>
        <end position="81"/>
    </location>
</feature>
<name>A0A366GV17_9GAMM</name>
<feature type="transmembrane region" description="Helical" evidence="3">
    <location>
        <begin position="474"/>
        <end position="493"/>
    </location>
</feature>
<evidence type="ECO:0000313" key="4">
    <source>
        <dbReference type="EMBL" id="RBP30687.1"/>
    </source>
</evidence>
<feature type="transmembrane region" description="Helical" evidence="3">
    <location>
        <begin position="552"/>
        <end position="572"/>
    </location>
</feature>
<feature type="transmembrane region" description="Helical" evidence="3">
    <location>
        <begin position="334"/>
        <end position="352"/>
    </location>
</feature>
<dbReference type="PIRSF" id="PIRSF035905">
    <property type="entry name" value="UCP035905_mp"/>
    <property type="match status" value="1"/>
</dbReference>